<dbReference type="Proteomes" id="UP000007364">
    <property type="component" value="Unassembled WGS sequence"/>
</dbReference>
<comment type="caution">
    <text evidence="1">The sequence shown here is derived from an EMBL/GenBank/DDBJ whole genome shotgun (WGS) entry which is preliminary data.</text>
</comment>
<keyword evidence="2" id="KW-1185">Reference proteome</keyword>
<sequence>MHRTDNDEVHTKASIAIGFSILEESTGNLGFKEPGVKFANFQALWETTGYCPSVLVEWVL</sequence>
<dbReference type="EMBL" id="AMSG01000032">
    <property type="protein sequence ID" value="EKF54104.1"/>
    <property type="molecule type" value="Genomic_DNA"/>
</dbReference>
<accession>K2PRE0</accession>
<name>K2PRE0_9FLAO</name>
<dbReference type="STRING" id="555500.I215_14289"/>
<reference evidence="1 2" key="1">
    <citation type="journal article" date="2012" name="J. Bacteriol.">
        <title>Genome Sequence of Galbibacter marinum Type Strain ck-I2-15.</title>
        <authorList>
            <person name="Lai Q."/>
            <person name="Li C."/>
            <person name="Shao Z."/>
        </authorList>
    </citation>
    <scope>NUCLEOTIDE SEQUENCE [LARGE SCALE GENOMIC DNA]</scope>
    <source>
        <strain evidence="2">ck-I2-15</strain>
    </source>
</reference>
<evidence type="ECO:0000313" key="2">
    <source>
        <dbReference type="Proteomes" id="UP000007364"/>
    </source>
</evidence>
<gene>
    <name evidence="1" type="ORF">I215_14289</name>
</gene>
<organism evidence="1 2">
    <name type="scientific">Galbibacter marinus</name>
    <dbReference type="NCBI Taxonomy" id="555500"/>
    <lineage>
        <taxon>Bacteria</taxon>
        <taxon>Pseudomonadati</taxon>
        <taxon>Bacteroidota</taxon>
        <taxon>Flavobacteriia</taxon>
        <taxon>Flavobacteriales</taxon>
        <taxon>Flavobacteriaceae</taxon>
        <taxon>Galbibacter</taxon>
    </lineage>
</organism>
<dbReference type="AlphaFoldDB" id="K2PRE0"/>
<proteinExistence type="predicted"/>
<protein>
    <submittedName>
        <fullName evidence="1">N-acetylmuramoyl-L-alanine amidase</fullName>
    </submittedName>
</protein>
<evidence type="ECO:0000313" key="1">
    <source>
        <dbReference type="EMBL" id="EKF54104.1"/>
    </source>
</evidence>